<organism evidence="2 3">
    <name type="scientific">Candidatus Curtissbacteria bacterium RIFCSPLOWO2_01_FULL_42_50</name>
    <dbReference type="NCBI Taxonomy" id="1797730"/>
    <lineage>
        <taxon>Bacteria</taxon>
        <taxon>Candidatus Curtissiibacteriota</taxon>
    </lineage>
</organism>
<evidence type="ECO:0000256" key="1">
    <source>
        <dbReference type="SAM" id="Phobius"/>
    </source>
</evidence>
<evidence type="ECO:0000313" key="2">
    <source>
        <dbReference type="EMBL" id="OGE00304.1"/>
    </source>
</evidence>
<dbReference type="EMBL" id="MFBT01000002">
    <property type="protein sequence ID" value="OGE00304.1"/>
    <property type="molecule type" value="Genomic_DNA"/>
</dbReference>
<keyword evidence="1" id="KW-1133">Transmembrane helix</keyword>
<evidence type="ECO:0000313" key="3">
    <source>
        <dbReference type="Proteomes" id="UP000177039"/>
    </source>
</evidence>
<protein>
    <submittedName>
        <fullName evidence="2">Uncharacterized protein</fullName>
    </submittedName>
</protein>
<sequence>MGRYATYLLTLLVILLLAAIGYFIFQNQKLISHLTRQQNAASTSFPIQTPSPIPTQITSPSASPSKVFSKSQVQKNIEAAINSKNLAALASYMTMPKVDFSLMSSECCQPMTPDEAVIQMNYIDQGIPLDFNQGSDIIKNLKTKNPQLANSYIGVSNNKEHLAAFTINNQNRISAIQLAITWKLYNY</sequence>
<gene>
    <name evidence="2" type="ORF">A3B54_03545</name>
</gene>
<name>A0A1F5H805_9BACT</name>
<comment type="caution">
    <text evidence="2">The sequence shown here is derived from an EMBL/GenBank/DDBJ whole genome shotgun (WGS) entry which is preliminary data.</text>
</comment>
<accession>A0A1F5H805</accession>
<keyword evidence="1" id="KW-0812">Transmembrane</keyword>
<dbReference type="AlphaFoldDB" id="A0A1F5H805"/>
<keyword evidence="1" id="KW-0472">Membrane</keyword>
<dbReference type="Proteomes" id="UP000177039">
    <property type="component" value="Unassembled WGS sequence"/>
</dbReference>
<feature type="transmembrane region" description="Helical" evidence="1">
    <location>
        <begin position="6"/>
        <end position="25"/>
    </location>
</feature>
<proteinExistence type="predicted"/>
<reference evidence="2 3" key="1">
    <citation type="journal article" date="2016" name="Nat. Commun.">
        <title>Thousands of microbial genomes shed light on interconnected biogeochemical processes in an aquifer system.</title>
        <authorList>
            <person name="Anantharaman K."/>
            <person name="Brown C.T."/>
            <person name="Hug L.A."/>
            <person name="Sharon I."/>
            <person name="Castelle C.J."/>
            <person name="Probst A.J."/>
            <person name="Thomas B.C."/>
            <person name="Singh A."/>
            <person name="Wilkins M.J."/>
            <person name="Karaoz U."/>
            <person name="Brodie E.L."/>
            <person name="Williams K.H."/>
            <person name="Hubbard S.S."/>
            <person name="Banfield J.F."/>
        </authorList>
    </citation>
    <scope>NUCLEOTIDE SEQUENCE [LARGE SCALE GENOMIC DNA]</scope>
</reference>